<evidence type="ECO:0000256" key="1">
    <source>
        <dbReference type="SAM" id="Coils"/>
    </source>
</evidence>
<proteinExistence type="predicted"/>
<organism evidence="2 3">
    <name type="scientific">Tubulinosema ratisbonensis</name>
    <dbReference type="NCBI Taxonomy" id="291195"/>
    <lineage>
        <taxon>Eukaryota</taxon>
        <taxon>Fungi</taxon>
        <taxon>Fungi incertae sedis</taxon>
        <taxon>Microsporidia</taxon>
        <taxon>Tubulinosematoidea</taxon>
        <taxon>Tubulinosematidae</taxon>
        <taxon>Tubulinosema</taxon>
    </lineage>
</organism>
<name>A0A437AN02_9MICR</name>
<evidence type="ECO:0000313" key="3">
    <source>
        <dbReference type="Proteomes" id="UP000282876"/>
    </source>
</evidence>
<gene>
    <name evidence="2" type="ORF">TUBRATIS_008780</name>
</gene>
<dbReference type="OrthoDB" id="2192698at2759"/>
<reference evidence="2 3" key="1">
    <citation type="submission" date="2018-10" db="EMBL/GenBank/DDBJ databases">
        <title>Draft genome sequence of the microsporidian Tubulinosema ratisbonensis.</title>
        <authorList>
            <person name="Polonais V."/>
            <person name="Peyretaillade E."/>
            <person name="Niehus S."/>
            <person name="Wawrzyniak I."/>
            <person name="Franchet A."/>
            <person name="Gaspin C."/>
            <person name="Reichstadt M."/>
            <person name="Belser C."/>
            <person name="Labadie K."/>
            <person name="Delbac F."/>
            <person name="Ferrandon D."/>
        </authorList>
    </citation>
    <scope>NUCLEOTIDE SEQUENCE [LARGE SCALE GENOMIC DNA]</scope>
    <source>
        <strain evidence="2 3">Franzen</strain>
    </source>
</reference>
<feature type="coiled-coil region" evidence="1">
    <location>
        <begin position="85"/>
        <end position="112"/>
    </location>
</feature>
<dbReference type="EMBL" id="RCSS01000176">
    <property type="protein sequence ID" value="RVD92605.1"/>
    <property type="molecule type" value="Genomic_DNA"/>
</dbReference>
<dbReference type="AlphaFoldDB" id="A0A437AN02"/>
<comment type="caution">
    <text evidence="2">The sequence shown here is derived from an EMBL/GenBank/DDBJ whole genome shotgun (WGS) entry which is preliminary data.</text>
</comment>
<dbReference type="Pfam" id="PF17011">
    <property type="entry name" value="DUF5093"/>
    <property type="match status" value="1"/>
</dbReference>
<evidence type="ECO:0000313" key="2">
    <source>
        <dbReference type="EMBL" id="RVD92605.1"/>
    </source>
</evidence>
<sequence length="133" mass="16037">MEKEIKLIFPFKLNDTFHSASLKTIIILKESTISFSLPFNLNLKIVNAELKKHSKINQTYFYVFTFDELVYAKEFMHQPQMFVMKESVYRNREELEDETNKFLDEYESTKKKRVKQVLIEHEDGFCEFVTEEF</sequence>
<accession>A0A437AN02</accession>
<dbReference type="Proteomes" id="UP000282876">
    <property type="component" value="Unassembled WGS sequence"/>
</dbReference>
<keyword evidence="1" id="KW-0175">Coiled coil</keyword>
<keyword evidence="3" id="KW-1185">Reference proteome</keyword>
<dbReference type="VEuPathDB" id="MicrosporidiaDB:TUBRATIS_008780"/>
<dbReference type="InterPro" id="IPR031533">
    <property type="entry name" value="DUF5093"/>
</dbReference>
<protein>
    <submittedName>
        <fullName evidence="2">Uncharacterized protein</fullName>
    </submittedName>
</protein>